<evidence type="ECO:0000256" key="1">
    <source>
        <dbReference type="SAM" id="MobiDB-lite"/>
    </source>
</evidence>
<reference evidence="2 3" key="1">
    <citation type="submission" date="2015-06" db="EMBL/GenBank/DDBJ databases">
        <title>Draft genome of the ant-associated black yeast Phialophora attae CBS 131958.</title>
        <authorList>
            <person name="Moreno L.F."/>
            <person name="Stielow B.J."/>
            <person name="de Hoog S."/>
            <person name="Vicente V.A."/>
            <person name="Weiss V.A."/>
            <person name="de Vries M."/>
            <person name="Cruz L.M."/>
            <person name="Souza E.M."/>
        </authorList>
    </citation>
    <scope>NUCLEOTIDE SEQUENCE [LARGE SCALE GENOMIC DNA]</scope>
    <source>
        <strain evidence="2 3">CBS 131958</strain>
    </source>
</reference>
<organism evidence="2 3">
    <name type="scientific">Cyphellophora attinorum</name>
    <dbReference type="NCBI Taxonomy" id="1664694"/>
    <lineage>
        <taxon>Eukaryota</taxon>
        <taxon>Fungi</taxon>
        <taxon>Dikarya</taxon>
        <taxon>Ascomycota</taxon>
        <taxon>Pezizomycotina</taxon>
        <taxon>Eurotiomycetes</taxon>
        <taxon>Chaetothyriomycetidae</taxon>
        <taxon>Chaetothyriales</taxon>
        <taxon>Cyphellophoraceae</taxon>
        <taxon>Cyphellophora</taxon>
    </lineage>
</organism>
<dbReference type="VEuPathDB" id="FungiDB:AB675_5830"/>
<comment type="caution">
    <text evidence="2">The sequence shown here is derived from an EMBL/GenBank/DDBJ whole genome shotgun (WGS) entry which is preliminary data.</text>
</comment>
<protein>
    <submittedName>
        <fullName evidence="2">Uncharacterized protein</fullName>
    </submittedName>
</protein>
<dbReference type="AlphaFoldDB" id="A0A0N1H9H7"/>
<dbReference type="OrthoDB" id="4161794at2759"/>
<accession>A0A0N1H9H7</accession>
<feature type="compositionally biased region" description="Polar residues" evidence="1">
    <location>
        <begin position="1"/>
        <end position="13"/>
    </location>
</feature>
<gene>
    <name evidence="2" type="ORF">AB675_5830</name>
</gene>
<proteinExistence type="predicted"/>
<dbReference type="Proteomes" id="UP000038010">
    <property type="component" value="Unassembled WGS sequence"/>
</dbReference>
<evidence type="ECO:0000313" key="2">
    <source>
        <dbReference type="EMBL" id="KPI38817.1"/>
    </source>
</evidence>
<name>A0A0N1H9H7_9EURO</name>
<evidence type="ECO:0000313" key="3">
    <source>
        <dbReference type="Proteomes" id="UP000038010"/>
    </source>
</evidence>
<sequence>METVKSTVNSLLGTGNKEDTTTTTEHTSTGSADSKPDTTSSTTDSSSNDSPATTQGSRTLEGGGDAPTKGNANLGSDLDKTLSGPKDPALQGEEHPKMTGTGAPGSHSAIFGLTPDGKKE</sequence>
<dbReference type="GeneID" id="28737951"/>
<feature type="region of interest" description="Disordered" evidence="1">
    <location>
        <begin position="1"/>
        <end position="120"/>
    </location>
</feature>
<keyword evidence="3" id="KW-1185">Reference proteome</keyword>
<feature type="compositionally biased region" description="Low complexity" evidence="1">
    <location>
        <begin position="21"/>
        <end position="54"/>
    </location>
</feature>
<dbReference type="RefSeq" id="XP_017998780.1">
    <property type="nucleotide sequence ID" value="XM_018146071.1"/>
</dbReference>
<dbReference type="EMBL" id="LFJN01000017">
    <property type="protein sequence ID" value="KPI38817.1"/>
    <property type="molecule type" value="Genomic_DNA"/>
</dbReference>